<keyword evidence="2" id="KW-1185">Reference proteome</keyword>
<evidence type="ECO:0000313" key="1">
    <source>
        <dbReference type="EMBL" id="SEN12682.1"/>
    </source>
</evidence>
<dbReference type="Proteomes" id="UP000199450">
    <property type="component" value="Unassembled WGS sequence"/>
</dbReference>
<protein>
    <submittedName>
        <fullName evidence="1">Uncharacterized protein</fullName>
    </submittedName>
</protein>
<gene>
    <name evidence="1" type="ORF">SAMN05421856_1252</name>
</gene>
<dbReference type="RefSeq" id="WP_090002512.1">
    <property type="nucleotide sequence ID" value="NZ_FOBV01000025.1"/>
</dbReference>
<dbReference type="STRING" id="295069.SAMN05421856_1252"/>
<name>A0A1H8DZI3_9FLAO</name>
<proteinExistence type="predicted"/>
<organism evidence="1 2">
    <name type="scientific">Chryseobacterium taichungense</name>
    <dbReference type="NCBI Taxonomy" id="295069"/>
    <lineage>
        <taxon>Bacteria</taxon>
        <taxon>Pseudomonadati</taxon>
        <taxon>Bacteroidota</taxon>
        <taxon>Flavobacteriia</taxon>
        <taxon>Flavobacteriales</taxon>
        <taxon>Weeksellaceae</taxon>
        <taxon>Chryseobacterium group</taxon>
        <taxon>Chryseobacterium</taxon>
    </lineage>
</organism>
<evidence type="ECO:0000313" key="2">
    <source>
        <dbReference type="Proteomes" id="UP000199450"/>
    </source>
</evidence>
<dbReference type="EMBL" id="FOBV01000025">
    <property type="protein sequence ID" value="SEN12682.1"/>
    <property type="molecule type" value="Genomic_DNA"/>
</dbReference>
<dbReference type="AlphaFoldDB" id="A0A1H8DZI3"/>
<dbReference type="OrthoDB" id="1261081at2"/>
<reference evidence="2" key="1">
    <citation type="submission" date="2016-10" db="EMBL/GenBank/DDBJ databases">
        <authorList>
            <person name="Varghese N."/>
            <person name="Submissions S."/>
        </authorList>
    </citation>
    <scope>NUCLEOTIDE SEQUENCE [LARGE SCALE GENOMIC DNA]</scope>
    <source>
        <strain evidence="2">DSM 17453</strain>
    </source>
</reference>
<sequence>MKINKIIILFIIFCSISIYAQKEEYKFLINDNYGNKIYEKLESKTGNKVYVWQKIEESFENDPSTAFTEYYLQINCESKTSILKELIIHWRDGNIEKHNDPSNKEVPINNMESLPGLSYKKYCTK</sequence>
<accession>A0A1H8DZI3</accession>